<feature type="transmembrane region" description="Helical" evidence="1">
    <location>
        <begin position="58"/>
        <end position="77"/>
    </location>
</feature>
<dbReference type="AlphaFoldDB" id="A0A392SYG4"/>
<evidence type="ECO:0000256" key="1">
    <source>
        <dbReference type="SAM" id="Phobius"/>
    </source>
</evidence>
<name>A0A392SYG4_9FABA</name>
<proteinExistence type="predicted"/>
<dbReference type="Proteomes" id="UP000265520">
    <property type="component" value="Unassembled WGS sequence"/>
</dbReference>
<sequence length="83" mass="8735">MPKPPTPKALVFLLRTLNNLVTRFTTLIAVTTTLLPSSATFTTLLVPASIGLGTVLPLPFVLVHGLIMIGFGPPILVTNSALI</sequence>
<accession>A0A392SYG4</accession>
<reference evidence="2 3" key="1">
    <citation type="journal article" date="2018" name="Front. Plant Sci.">
        <title>Red Clover (Trifolium pratense) and Zigzag Clover (T. medium) - A Picture of Genomic Similarities and Differences.</title>
        <authorList>
            <person name="Dluhosova J."/>
            <person name="Istvanek J."/>
            <person name="Nedelnik J."/>
            <person name="Repkova J."/>
        </authorList>
    </citation>
    <scope>NUCLEOTIDE SEQUENCE [LARGE SCALE GENOMIC DNA]</scope>
    <source>
        <strain evidence="3">cv. 10/8</strain>
        <tissue evidence="2">Leaf</tissue>
    </source>
</reference>
<evidence type="ECO:0000313" key="2">
    <source>
        <dbReference type="EMBL" id="MCI53512.1"/>
    </source>
</evidence>
<keyword evidence="1" id="KW-0472">Membrane</keyword>
<feature type="non-terminal residue" evidence="2">
    <location>
        <position position="83"/>
    </location>
</feature>
<protein>
    <submittedName>
        <fullName evidence="2">Uncharacterized protein</fullName>
    </submittedName>
</protein>
<comment type="caution">
    <text evidence="2">The sequence shown here is derived from an EMBL/GenBank/DDBJ whole genome shotgun (WGS) entry which is preliminary data.</text>
</comment>
<organism evidence="2 3">
    <name type="scientific">Trifolium medium</name>
    <dbReference type="NCBI Taxonomy" id="97028"/>
    <lineage>
        <taxon>Eukaryota</taxon>
        <taxon>Viridiplantae</taxon>
        <taxon>Streptophyta</taxon>
        <taxon>Embryophyta</taxon>
        <taxon>Tracheophyta</taxon>
        <taxon>Spermatophyta</taxon>
        <taxon>Magnoliopsida</taxon>
        <taxon>eudicotyledons</taxon>
        <taxon>Gunneridae</taxon>
        <taxon>Pentapetalae</taxon>
        <taxon>rosids</taxon>
        <taxon>fabids</taxon>
        <taxon>Fabales</taxon>
        <taxon>Fabaceae</taxon>
        <taxon>Papilionoideae</taxon>
        <taxon>50 kb inversion clade</taxon>
        <taxon>NPAAA clade</taxon>
        <taxon>Hologalegina</taxon>
        <taxon>IRL clade</taxon>
        <taxon>Trifolieae</taxon>
        <taxon>Trifolium</taxon>
    </lineage>
</organism>
<evidence type="ECO:0000313" key="3">
    <source>
        <dbReference type="Proteomes" id="UP000265520"/>
    </source>
</evidence>
<keyword evidence="1" id="KW-1133">Transmembrane helix</keyword>
<keyword evidence="3" id="KW-1185">Reference proteome</keyword>
<keyword evidence="1" id="KW-0812">Transmembrane</keyword>
<dbReference type="EMBL" id="LXQA010464388">
    <property type="protein sequence ID" value="MCI53512.1"/>
    <property type="molecule type" value="Genomic_DNA"/>
</dbReference>
<feature type="transmembrane region" description="Helical" evidence="1">
    <location>
        <begin position="20"/>
        <end position="46"/>
    </location>
</feature>